<feature type="transmembrane region" description="Helical" evidence="2">
    <location>
        <begin position="441"/>
        <end position="458"/>
    </location>
</feature>
<name>S8FJN9_FOMSC</name>
<sequence>MSMHPGIRWSSEGAFGKIWPPRWRDSSLSLKASTGNLSMSSSVPSTPSTASPSASFTQSNSTLASLRGLYPRAARAFLQRNVALTHSLLTAAFALIEPPPQPAYPHGASSGVDALASQRRKWEILRVTFETTLYAAPPATEDPDELPAPLRANLLLSPEPFIATLHNRSLQLFMPASAGKPNSSCLPAQVLVTLALAGLKLGCTAVARAMIEDWLARRPQYAEAGKEEREGYAKVLELYCLHVLPRLEDWDYAEDFLQYERELAPDARKYILSSLHSLRAQAMSSQSSTKAIMPSASGPALSTVRSSSPARSESSVSSSSSGSTHTATPTTPRPNGKGKAALHPVSPMTAIPASASSHSISSAATSRTVTPSNAHAHIAAPRHRSRSRSRTKADRRSTPAPLPQPPRAAPVETPAPSPPSTLALLRTSCAALTRGVSRAKFLAYVLVFVVVPLLSFVLRVRRTRAAKGGGAGQRGAVEEVRRRLKGGGEGKGVVARVWEELVRAVGDTVQMGGRGLV</sequence>
<organism evidence="3 4">
    <name type="scientific">Fomitopsis schrenkii</name>
    <name type="common">Brown rot fungus</name>
    <dbReference type="NCBI Taxonomy" id="2126942"/>
    <lineage>
        <taxon>Eukaryota</taxon>
        <taxon>Fungi</taxon>
        <taxon>Dikarya</taxon>
        <taxon>Basidiomycota</taxon>
        <taxon>Agaricomycotina</taxon>
        <taxon>Agaricomycetes</taxon>
        <taxon>Polyporales</taxon>
        <taxon>Fomitopsis</taxon>
    </lineage>
</organism>
<keyword evidence="2" id="KW-1133">Transmembrane helix</keyword>
<dbReference type="AlphaFoldDB" id="S8FJN9"/>
<proteinExistence type="predicted"/>
<dbReference type="InParanoid" id="S8FJN9"/>
<evidence type="ECO:0000313" key="3">
    <source>
        <dbReference type="EMBL" id="EPT01621.1"/>
    </source>
</evidence>
<dbReference type="OrthoDB" id="3981028at2759"/>
<dbReference type="eggNOG" id="ENOG502S0P1">
    <property type="taxonomic scope" value="Eukaryota"/>
</dbReference>
<protein>
    <submittedName>
        <fullName evidence="3">Uncharacterized protein</fullName>
    </submittedName>
</protein>
<dbReference type="STRING" id="743788.S8FJN9"/>
<keyword evidence="2" id="KW-0812">Transmembrane</keyword>
<feature type="compositionally biased region" description="Low complexity" evidence="1">
    <location>
        <begin position="349"/>
        <end position="366"/>
    </location>
</feature>
<evidence type="ECO:0000256" key="1">
    <source>
        <dbReference type="SAM" id="MobiDB-lite"/>
    </source>
</evidence>
<gene>
    <name evidence="3" type="ORF">FOMPIDRAFT_1036126</name>
</gene>
<feature type="compositionally biased region" description="Pro residues" evidence="1">
    <location>
        <begin position="400"/>
        <end position="419"/>
    </location>
</feature>
<feature type="region of interest" description="Disordered" evidence="1">
    <location>
        <begin position="37"/>
        <end position="57"/>
    </location>
</feature>
<feature type="compositionally biased region" description="Basic residues" evidence="1">
    <location>
        <begin position="380"/>
        <end position="390"/>
    </location>
</feature>
<keyword evidence="4" id="KW-1185">Reference proteome</keyword>
<dbReference type="EMBL" id="KE504140">
    <property type="protein sequence ID" value="EPT01621.1"/>
    <property type="molecule type" value="Genomic_DNA"/>
</dbReference>
<reference evidence="3 4" key="1">
    <citation type="journal article" date="2012" name="Science">
        <title>The Paleozoic origin of enzymatic lignin decomposition reconstructed from 31 fungal genomes.</title>
        <authorList>
            <person name="Floudas D."/>
            <person name="Binder M."/>
            <person name="Riley R."/>
            <person name="Barry K."/>
            <person name="Blanchette R.A."/>
            <person name="Henrissat B."/>
            <person name="Martinez A.T."/>
            <person name="Otillar R."/>
            <person name="Spatafora J.W."/>
            <person name="Yadav J.S."/>
            <person name="Aerts A."/>
            <person name="Benoit I."/>
            <person name="Boyd A."/>
            <person name="Carlson A."/>
            <person name="Copeland A."/>
            <person name="Coutinho P.M."/>
            <person name="de Vries R.P."/>
            <person name="Ferreira P."/>
            <person name="Findley K."/>
            <person name="Foster B."/>
            <person name="Gaskell J."/>
            <person name="Glotzer D."/>
            <person name="Gorecki P."/>
            <person name="Heitman J."/>
            <person name="Hesse C."/>
            <person name="Hori C."/>
            <person name="Igarashi K."/>
            <person name="Jurgens J.A."/>
            <person name="Kallen N."/>
            <person name="Kersten P."/>
            <person name="Kohler A."/>
            <person name="Kuees U."/>
            <person name="Kumar T.K.A."/>
            <person name="Kuo A."/>
            <person name="LaButti K."/>
            <person name="Larrondo L.F."/>
            <person name="Lindquist E."/>
            <person name="Ling A."/>
            <person name="Lombard V."/>
            <person name="Lucas S."/>
            <person name="Lundell T."/>
            <person name="Martin R."/>
            <person name="McLaughlin D.J."/>
            <person name="Morgenstern I."/>
            <person name="Morin E."/>
            <person name="Murat C."/>
            <person name="Nagy L.G."/>
            <person name="Nolan M."/>
            <person name="Ohm R.A."/>
            <person name="Patyshakuliyeva A."/>
            <person name="Rokas A."/>
            <person name="Ruiz-Duenas F.J."/>
            <person name="Sabat G."/>
            <person name="Salamov A."/>
            <person name="Samejima M."/>
            <person name="Schmutz J."/>
            <person name="Slot J.C."/>
            <person name="St John F."/>
            <person name="Stenlid J."/>
            <person name="Sun H."/>
            <person name="Sun S."/>
            <person name="Syed K."/>
            <person name="Tsang A."/>
            <person name="Wiebenga A."/>
            <person name="Young D."/>
            <person name="Pisabarro A."/>
            <person name="Eastwood D.C."/>
            <person name="Martin F."/>
            <person name="Cullen D."/>
            <person name="Grigoriev I.V."/>
            <person name="Hibbett D.S."/>
        </authorList>
    </citation>
    <scope>NUCLEOTIDE SEQUENCE</scope>
    <source>
        <strain evidence="4">FP-58527</strain>
    </source>
</reference>
<feature type="region of interest" description="Disordered" evidence="1">
    <location>
        <begin position="289"/>
        <end position="419"/>
    </location>
</feature>
<evidence type="ECO:0000313" key="4">
    <source>
        <dbReference type="Proteomes" id="UP000015241"/>
    </source>
</evidence>
<feature type="compositionally biased region" description="Low complexity" evidence="1">
    <location>
        <begin position="38"/>
        <end position="57"/>
    </location>
</feature>
<dbReference type="HOGENOM" id="CLU_035515_0_0_1"/>
<dbReference type="Proteomes" id="UP000015241">
    <property type="component" value="Unassembled WGS sequence"/>
</dbReference>
<feature type="compositionally biased region" description="Low complexity" evidence="1">
    <location>
        <begin position="302"/>
        <end position="330"/>
    </location>
</feature>
<accession>S8FJN9</accession>
<keyword evidence="2" id="KW-0472">Membrane</keyword>
<evidence type="ECO:0000256" key="2">
    <source>
        <dbReference type="SAM" id="Phobius"/>
    </source>
</evidence>